<dbReference type="EMBL" id="JARJBC010000010">
    <property type="protein sequence ID" value="MDF3290987.1"/>
    <property type="molecule type" value="Genomic_DNA"/>
</dbReference>
<evidence type="ECO:0000313" key="3">
    <source>
        <dbReference type="Proteomes" id="UP001216579"/>
    </source>
</evidence>
<name>A0ABT5ZMD1_9ACTN</name>
<dbReference type="InterPro" id="IPR029046">
    <property type="entry name" value="LolA/LolB/LppX"/>
</dbReference>
<organism evidence="2 3">
    <name type="scientific">Streptomyces silvisoli</name>
    <dbReference type="NCBI Taxonomy" id="3034235"/>
    <lineage>
        <taxon>Bacteria</taxon>
        <taxon>Bacillati</taxon>
        <taxon>Actinomycetota</taxon>
        <taxon>Actinomycetes</taxon>
        <taxon>Kitasatosporales</taxon>
        <taxon>Streptomycetaceae</taxon>
        <taxon>Streptomyces</taxon>
    </lineage>
</organism>
<dbReference type="SUPFAM" id="SSF89392">
    <property type="entry name" value="Prokaryotic lipoproteins and lipoprotein localization factors"/>
    <property type="match status" value="1"/>
</dbReference>
<accession>A0ABT5ZMD1</accession>
<proteinExistence type="predicted"/>
<dbReference type="PROSITE" id="PS51257">
    <property type="entry name" value="PROKAR_LIPOPROTEIN"/>
    <property type="match status" value="1"/>
</dbReference>
<keyword evidence="1" id="KW-0732">Signal</keyword>
<reference evidence="2 3" key="1">
    <citation type="submission" date="2023-03" db="EMBL/GenBank/DDBJ databases">
        <title>Draft genome sequence of Streptomyces sp. RB6PN23 isolated from peat swamp forest in Thailand.</title>
        <authorList>
            <person name="Klaysubun C."/>
            <person name="Duangmal K."/>
        </authorList>
    </citation>
    <scope>NUCLEOTIDE SEQUENCE [LARGE SCALE GENOMIC DNA]</scope>
    <source>
        <strain evidence="2 3">RB6PN23</strain>
    </source>
</reference>
<feature type="signal peptide" evidence="1">
    <location>
        <begin position="1"/>
        <end position="24"/>
    </location>
</feature>
<comment type="caution">
    <text evidence="2">The sequence shown here is derived from an EMBL/GenBank/DDBJ whole genome shotgun (WGS) entry which is preliminary data.</text>
</comment>
<evidence type="ECO:0008006" key="4">
    <source>
        <dbReference type="Google" id="ProtNLM"/>
    </source>
</evidence>
<dbReference type="Gene3D" id="2.50.20.20">
    <property type="match status" value="1"/>
</dbReference>
<keyword evidence="3" id="KW-1185">Reference proteome</keyword>
<gene>
    <name evidence="2" type="ORF">P3G67_17470</name>
</gene>
<sequence length="294" mass="30911">MRSTQLRNAATAVAVVAALGTVSACGGGKSNTGARQAGAPSGGQQQPVIASAISDLLKVKSSTDKAHSAKVDAEIDQGQLGKTHQSGAVDWSDGYQGDVTITPEGGSVAGAMGMNEARYTKDALYMRMGGKSGGDHWLQYPYAELDKQGANGKAIRQQMQSGSPNQTVLMLIASGDVKVVGKETVRGVETTHYSGLVDAGKLAADTTPGLSRTEQNQLKQQLHDDGVTSDQIDIWVNGDNLLVKKLEQVHTPTSNIRQEIYYSDYGVKVNVTPPPASQTTDVADITKQAQNLGN</sequence>
<protein>
    <recommendedName>
        <fullName evidence="4">LppX_LprAFG lipoprotein</fullName>
    </recommendedName>
</protein>
<evidence type="ECO:0000313" key="2">
    <source>
        <dbReference type="EMBL" id="MDF3290987.1"/>
    </source>
</evidence>
<dbReference type="RefSeq" id="WP_276094301.1">
    <property type="nucleotide sequence ID" value="NZ_JARJBC010000010.1"/>
</dbReference>
<evidence type="ECO:0000256" key="1">
    <source>
        <dbReference type="SAM" id="SignalP"/>
    </source>
</evidence>
<dbReference type="Proteomes" id="UP001216579">
    <property type="component" value="Unassembled WGS sequence"/>
</dbReference>
<feature type="chain" id="PRO_5045407690" description="LppX_LprAFG lipoprotein" evidence="1">
    <location>
        <begin position="25"/>
        <end position="294"/>
    </location>
</feature>